<dbReference type="EMBL" id="NFZW01000004">
    <property type="protein sequence ID" value="RFA38286.1"/>
    <property type="molecule type" value="Genomic_DNA"/>
</dbReference>
<name>A0A3E0WZ25_9GAMM</name>
<dbReference type="AlphaFoldDB" id="A0A3E0WZ25"/>
<evidence type="ECO:0000313" key="1">
    <source>
        <dbReference type="EMBL" id="RFA38286.1"/>
    </source>
</evidence>
<protein>
    <submittedName>
        <fullName evidence="1">Uncharacterized protein</fullName>
    </submittedName>
</protein>
<gene>
    <name evidence="1" type="ORF">CAL65_05510</name>
</gene>
<comment type="caution">
    <text evidence="1">The sequence shown here is derived from an EMBL/GenBank/DDBJ whole genome shotgun (WGS) entry which is preliminary data.</text>
</comment>
<keyword evidence="2" id="KW-1185">Reference proteome</keyword>
<evidence type="ECO:0000313" key="2">
    <source>
        <dbReference type="Proteomes" id="UP000256763"/>
    </source>
</evidence>
<reference evidence="2" key="1">
    <citation type="submission" date="2017-05" db="EMBL/GenBank/DDBJ databases">
        <authorList>
            <person name="Sharma S."/>
            <person name="Sidhu C."/>
            <person name="Pinnaka A.K."/>
        </authorList>
    </citation>
    <scope>NUCLEOTIDE SEQUENCE [LARGE SCALE GENOMIC DNA]</scope>
    <source>
        <strain evidence="2">AK93</strain>
    </source>
</reference>
<proteinExistence type="predicted"/>
<sequence>METRPPAPKGFSWKDFHTSAFVKPDSWHERTASQKQPQAAHDICAVSPERFSASRWFETGFTVQIARLTSAWQRSAQEYAAGYLAPFVMGLPDKDMLRFTTGSSEAGIETIICRFRDAPKGMKPVIVHKFIMTHESSRSMWAFTFEAPAKRWEREWERFGTPILQQVCVFPTLEPSLRPQH</sequence>
<dbReference type="Proteomes" id="UP000256763">
    <property type="component" value="Unassembled WGS sequence"/>
</dbReference>
<accession>A0A3E0WZ25</accession>
<organism evidence="1 2">
    <name type="scientific">Alkalilimnicola ehrlichii</name>
    <dbReference type="NCBI Taxonomy" id="351052"/>
    <lineage>
        <taxon>Bacteria</taxon>
        <taxon>Pseudomonadati</taxon>
        <taxon>Pseudomonadota</taxon>
        <taxon>Gammaproteobacteria</taxon>
        <taxon>Chromatiales</taxon>
        <taxon>Ectothiorhodospiraceae</taxon>
        <taxon>Alkalilimnicola</taxon>
    </lineage>
</organism>